<dbReference type="STRING" id="44576.SAMN05421881_101129"/>
<dbReference type="EMBL" id="FNOY01000011">
    <property type="protein sequence ID" value="SDX87839.1"/>
    <property type="molecule type" value="Genomic_DNA"/>
</dbReference>
<accession>A0A1H3FCI3</accession>
<proteinExistence type="predicted"/>
<evidence type="ECO:0000313" key="1">
    <source>
        <dbReference type="EMBL" id="SDX87839.1"/>
    </source>
</evidence>
<protein>
    <submittedName>
        <fullName evidence="1">Uncharacterized protein</fullName>
    </submittedName>
</protein>
<reference evidence="1 2" key="1">
    <citation type="submission" date="2016-10" db="EMBL/GenBank/DDBJ databases">
        <authorList>
            <person name="de Groot N.N."/>
        </authorList>
    </citation>
    <scope>NUCLEOTIDE SEQUENCE [LARGE SCALE GENOMIC DNA]</scope>
    <source>
        <strain evidence="1 2">Nm1</strain>
    </source>
</reference>
<dbReference type="Proteomes" id="UP000198640">
    <property type="component" value="Unassembled WGS sequence"/>
</dbReference>
<gene>
    <name evidence="1" type="ORF">SAMN05421881_101129</name>
</gene>
<sequence>MRCRQSTLSLGAGRSVRRPQGFLGEVRKLAHVAHIAAHCGAVLVQG</sequence>
<keyword evidence="2" id="KW-1185">Reference proteome</keyword>
<name>A0A1H3FCI3_9PROT</name>
<evidence type="ECO:0000313" key="2">
    <source>
        <dbReference type="Proteomes" id="UP000198640"/>
    </source>
</evidence>
<dbReference type="AlphaFoldDB" id="A0A1H3FCI3"/>
<organism evidence="1 2">
    <name type="scientific">Nitrosomonas halophila</name>
    <dbReference type="NCBI Taxonomy" id="44576"/>
    <lineage>
        <taxon>Bacteria</taxon>
        <taxon>Pseudomonadati</taxon>
        <taxon>Pseudomonadota</taxon>
        <taxon>Betaproteobacteria</taxon>
        <taxon>Nitrosomonadales</taxon>
        <taxon>Nitrosomonadaceae</taxon>
        <taxon>Nitrosomonas</taxon>
    </lineage>
</organism>